<evidence type="ECO:0000313" key="9">
    <source>
        <dbReference type="Proteomes" id="UP000238982"/>
    </source>
</evidence>
<dbReference type="InterPro" id="IPR029903">
    <property type="entry name" value="RmlD-like-bd"/>
</dbReference>
<dbReference type="GO" id="GO:0019305">
    <property type="term" value="P:dTDP-rhamnose biosynthetic process"/>
    <property type="evidence" value="ECO:0007669"/>
    <property type="project" value="UniProtKB-UniPathway"/>
</dbReference>
<accession>A0A2S9MX95</accession>
<comment type="similarity">
    <text evidence="2 6">Belongs to the dTDP-4-dehydrorhamnose reductase family.</text>
</comment>
<keyword evidence="6" id="KW-0521">NADP</keyword>
<evidence type="ECO:0000313" key="8">
    <source>
        <dbReference type="EMBL" id="PRF63902.1"/>
    </source>
</evidence>
<name>A0A2S9MX95_9BURK</name>
<gene>
    <name evidence="8" type="primary">rfbD</name>
    <name evidence="8" type="ORF">C6Q15_06945</name>
</gene>
<dbReference type="Gene3D" id="3.90.25.10">
    <property type="entry name" value="UDP-galactose 4-epimerase, domain 1"/>
    <property type="match status" value="1"/>
</dbReference>
<keyword evidence="6" id="KW-0560">Oxidoreductase</keyword>
<dbReference type="InterPro" id="IPR036291">
    <property type="entry name" value="NAD(P)-bd_dom_sf"/>
</dbReference>
<dbReference type="RefSeq" id="WP_105797508.1">
    <property type="nucleotide sequence ID" value="NZ_JAHPLO010000037.1"/>
</dbReference>
<evidence type="ECO:0000256" key="3">
    <source>
        <dbReference type="ARBA" id="ARBA00012929"/>
    </source>
</evidence>
<protein>
    <recommendedName>
        <fullName evidence="4 6">dTDP-4-dehydrorhamnose reductase</fullName>
        <ecNumber evidence="3 6">1.1.1.133</ecNumber>
    </recommendedName>
</protein>
<evidence type="ECO:0000259" key="7">
    <source>
        <dbReference type="Pfam" id="PF04321"/>
    </source>
</evidence>
<comment type="pathway">
    <text evidence="1 6">Carbohydrate biosynthesis; dTDP-L-rhamnose biosynthesis.</text>
</comment>
<dbReference type="GO" id="GO:0005829">
    <property type="term" value="C:cytosol"/>
    <property type="evidence" value="ECO:0007669"/>
    <property type="project" value="TreeGrafter"/>
</dbReference>
<dbReference type="InterPro" id="IPR005913">
    <property type="entry name" value="dTDP_dehydrorham_reduct"/>
</dbReference>
<dbReference type="PANTHER" id="PTHR10491:SF4">
    <property type="entry name" value="METHIONINE ADENOSYLTRANSFERASE 2 SUBUNIT BETA"/>
    <property type="match status" value="1"/>
</dbReference>
<dbReference type="Gene3D" id="3.40.50.720">
    <property type="entry name" value="NAD(P)-binding Rossmann-like Domain"/>
    <property type="match status" value="1"/>
</dbReference>
<dbReference type="EC" id="1.1.1.133" evidence="3 6"/>
<organism evidence="8 9">
    <name type="scientific">Burkholderia multivorans</name>
    <dbReference type="NCBI Taxonomy" id="87883"/>
    <lineage>
        <taxon>Bacteria</taxon>
        <taxon>Pseudomonadati</taxon>
        <taxon>Pseudomonadota</taxon>
        <taxon>Betaproteobacteria</taxon>
        <taxon>Burkholderiales</taxon>
        <taxon>Burkholderiaceae</taxon>
        <taxon>Burkholderia</taxon>
        <taxon>Burkholderia cepacia complex</taxon>
    </lineage>
</organism>
<dbReference type="SUPFAM" id="SSF51735">
    <property type="entry name" value="NAD(P)-binding Rossmann-fold domains"/>
    <property type="match status" value="1"/>
</dbReference>
<comment type="function">
    <text evidence="6">Catalyzes the reduction of dTDP-6-deoxy-L-lyxo-4-hexulose to yield dTDP-L-rhamnose.</text>
</comment>
<dbReference type="EMBL" id="PVGH01000034">
    <property type="protein sequence ID" value="PRF63902.1"/>
    <property type="molecule type" value="Genomic_DNA"/>
</dbReference>
<dbReference type="NCBIfam" id="TIGR01214">
    <property type="entry name" value="rmlD"/>
    <property type="match status" value="1"/>
</dbReference>
<evidence type="ECO:0000256" key="5">
    <source>
        <dbReference type="ARBA" id="ARBA00048200"/>
    </source>
</evidence>
<dbReference type="PANTHER" id="PTHR10491">
    <property type="entry name" value="DTDP-4-DEHYDRORHAMNOSE REDUCTASE"/>
    <property type="match status" value="1"/>
</dbReference>
<comment type="catalytic activity">
    <reaction evidence="5 6">
        <text>dTDP-beta-L-rhamnose + NADP(+) = dTDP-4-dehydro-beta-L-rhamnose + NADPH + H(+)</text>
        <dbReference type="Rhea" id="RHEA:21796"/>
        <dbReference type="ChEBI" id="CHEBI:15378"/>
        <dbReference type="ChEBI" id="CHEBI:57510"/>
        <dbReference type="ChEBI" id="CHEBI:57783"/>
        <dbReference type="ChEBI" id="CHEBI:58349"/>
        <dbReference type="ChEBI" id="CHEBI:62830"/>
        <dbReference type="EC" id="1.1.1.133"/>
    </reaction>
</comment>
<feature type="domain" description="RmlD-like substrate binding" evidence="7">
    <location>
        <begin position="8"/>
        <end position="298"/>
    </location>
</feature>
<dbReference type="Proteomes" id="UP000238982">
    <property type="component" value="Unassembled WGS sequence"/>
</dbReference>
<comment type="cofactor">
    <cofactor evidence="6">
        <name>Mg(2+)</name>
        <dbReference type="ChEBI" id="CHEBI:18420"/>
    </cofactor>
    <text evidence="6">Binds 1 Mg(2+) ion per monomer.</text>
</comment>
<evidence type="ECO:0000256" key="4">
    <source>
        <dbReference type="ARBA" id="ARBA00017099"/>
    </source>
</evidence>
<sequence length="303" mass="32949">MQTSDRKTILLTGINGQVGFELQRTLQGLGNVVALDRSRLDLSRLDQVRDVVRDLKPDLIVNPAAYTAVDQAETDVAMATRLNAEAPAVLAEEAKRIGAALIHYSTDYVFAGTKAGPYVEDDAVDPQNVYGRTKLDGERAIAASGCAHLIFRTSWVYGTRGKNFLLTMLRLGAERDELKVVADQIGAPTWSNTIATLTAHVVAQATCAPVRDEWWHAHSGIYHLCAAGSTSWHGFAEAIFRLADLPKKPAVMPIPASAYPTPAKRPANSQMSNAKLAEHFGLHAPHWEAALALCMMQMVRHSA</sequence>
<evidence type="ECO:0000256" key="1">
    <source>
        <dbReference type="ARBA" id="ARBA00004781"/>
    </source>
</evidence>
<dbReference type="UniPathway" id="UPA00124"/>
<evidence type="ECO:0000256" key="6">
    <source>
        <dbReference type="RuleBase" id="RU364082"/>
    </source>
</evidence>
<dbReference type="GO" id="GO:0008831">
    <property type="term" value="F:dTDP-4-dehydrorhamnose reductase activity"/>
    <property type="evidence" value="ECO:0007669"/>
    <property type="project" value="UniProtKB-EC"/>
</dbReference>
<proteinExistence type="inferred from homology"/>
<dbReference type="AlphaFoldDB" id="A0A2S9MX95"/>
<evidence type="ECO:0000256" key="2">
    <source>
        <dbReference type="ARBA" id="ARBA00010944"/>
    </source>
</evidence>
<reference evidence="8 9" key="1">
    <citation type="submission" date="2018-03" db="EMBL/GenBank/DDBJ databases">
        <authorList>
            <person name="Keele B.F."/>
        </authorList>
    </citation>
    <scope>NUCLEOTIDE SEQUENCE [LARGE SCALE GENOMIC DNA]</scope>
    <source>
        <strain evidence="8 9">AU19729</strain>
    </source>
</reference>
<dbReference type="Pfam" id="PF04321">
    <property type="entry name" value="RmlD_sub_bind"/>
    <property type="match status" value="1"/>
</dbReference>
<comment type="caution">
    <text evidence="8">The sequence shown here is derived from an EMBL/GenBank/DDBJ whole genome shotgun (WGS) entry which is preliminary data.</text>
</comment>
<dbReference type="CDD" id="cd05254">
    <property type="entry name" value="dTDP_HR_like_SDR_e"/>
    <property type="match status" value="1"/>
</dbReference>